<name>A0A2Z3GGS1_9BACT</name>
<reference evidence="2" key="1">
    <citation type="submission" date="2018-04" db="EMBL/GenBank/DDBJ databases">
        <title>Complete genome of Antarctic heterotrophic bacterium Hymenobacter nivis.</title>
        <authorList>
            <person name="Terashima M."/>
        </authorList>
    </citation>
    <scope>NUCLEOTIDE SEQUENCE [LARGE SCALE GENOMIC DNA]</scope>
    <source>
        <strain evidence="2">NBRC 111535</strain>
    </source>
</reference>
<dbReference type="AlphaFoldDB" id="A0A2Z3GGS1"/>
<accession>A0A2Z3GGS1</accession>
<gene>
    <name evidence="1" type="ORF">DDQ68_09855</name>
</gene>
<evidence type="ECO:0000313" key="1">
    <source>
        <dbReference type="EMBL" id="AWM33049.1"/>
    </source>
</evidence>
<keyword evidence="2" id="KW-1185">Reference proteome</keyword>
<protein>
    <submittedName>
        <fullName evidence="1">Uncharacterized protein</fullName>
    </submittedName>
</protein>
<dbReference type="RefSeq" id="WP_109656136.1">
    <property type="nucleotide sequence ID" value="NZ_CP029145.1"/>
</dbReference>
<evidence type="ECO:0000313" key="2">
    <source>
        <dbReference type="Proteomes" id="UP000245999"/>
    </source>
</evidence>
<dbReference type="EMBL" id="CP029145">
    <property type="protein sequence ID" value="AWM33049.1"/>
    <property type="molecule type" value="Genomic_DNA"/>
</dbReference>
<dbReference type="Proteomes" id="UP000245999">
    <property type="component" value="Chromosome"/>
</dbReference>
<dbReference type="KEGG" id="hnv:DDQ68_09855"/>
<sequence>MKKKLAWFTFFALLLLWGFSFLPGAVENEAESDFVNVVGKDVGIDAKQFIGPIKQHYGSYKWYHVD</sequence>
<organism evidence="1 2">
    <name type="scientific">Hymenobacter nivis</name>
    <dbReference type="NCBI Taxonomy" id="1850093"/>
    <lineage>
        <taxon>Bacteria</taxon>
        <taxon>Pseudomonadati</taxon>
        <taxon>Bacteroidota</taxon>
        <taxon>Cytophagia</taxon>
        <taxon>Cytophagales</taxon>
        <taxon>Hymenobacteraceae</taxon>
        <taxon>Hymenobacter</taxon>
    </lineage>
</organism>
<proteinExistence type="predicted"/>
<dbReference type="OrthoDB" id="10003395at2"/>